<name>J7S166_HUIN7</name>
<dbReference type="GO" id="GO:0030010">
    <property type="term" value="P:establishment of cell polarity"/>
    <property type="evidence" value="ECO:0007669"/>
    <property type="project" value="EnsemblFungi"/>
</dbReference>
<dbReference type="KEGG" id="kng:KNAG_0G02610"/>
<evidence type="ECO:0000313" key="2">
    <source>
        <dbReference type="EMBL" id="CCK71317.1"/>
    </source>
</evidence>
<dbReference type="AlphaFoldDB" id="J7S166"/>
<dbReference type="GeneID" id="34527041"/>
<organism evidence="2 3">
    <name type="scientific">Huiozyma naganishii (strain ATCC MYA-139 / BCRC 22969 / CBS 8797 / KCTC 17520 / NBRC 10181 / NCYC 3082 / Yp74L-3)</name>
    <name type="common">Yeast</name>
    <name type="synonym">Kazachstania naganishii</name>
    <dbReference type="NCBI Taxonomy" id="1071383"/>
    <lineage>
        <taxon>Eukaryota</taxon>
        <taxon>Fungi</taxon>
        <taxon>Dikarya</taxon>
        <taxon>Ascomycota</taxon>
        <taxon>Saccharomycotina</taxon>
        <taxon>Saccharomycetes</taxon>
        <taxon>Saccharomycetales</taxon>
        <taxon>Saccharomycetaceae</taxon>
        <taxon>Huiozyma</taxon>
    </lineage>
</organism>
<evidence type="ECO:0000313" key="3">
    <source>
        <dbReference type="Proteomes" id="UP000006310"/>
    </source>
</evidence>
<reference evidence="3" key="2">
    <citation type="submission" date="2012-08" db="EMBL/GenBank/DDBJ databases">
        <title>Genome sequence of Kazachstania naganishii.</title>
        <authorList>
            <person name="Gordon J.L."/>
            <person name="Armisen D."/>
            <person name="Proux-Wera E."/>
            <person name="OhEigeartaigh S.S."/>
            <person name="Byrne K.P."/>
            <person name="Wolfe K.H."/>
        </authorList>
    </citation>
    <scope>NUCLEOTIDE SEQUENCE [LARGE SCALE GENOMIC DNA]</scope>
    <source>
        <strain evidence="3">ATCC MYA-139 / BCRC 22969 / CBS 8797 / CCRC 22969 / KCTC 17520 / NBRC 10181 / NCYC 3082</strain>
    </source>
</reference>
<feature type="compositionally biased region" description="Acidic residues" evidence="1">
    <location>
        <begin position="248"/>
        <end position="259"/>
    </location>
</feature>
<proteinExistence type="predicted"/>
<sequence>MDYEEILFGLKPLLTAESLDSLLVNDDFLQKSLQFLDNLAVSLRSPENRDLVRDTGIFGELLRLLERTLASAFGKPALPSGNTAHWRLSSELIRCVANCLVDNDTNRHYLLEHEYGLTTDQNTLFYYISQILELEKLPFEETQNDQLLLEIHMRSIVTMKNLCLDNESCTNRVLPQMRTHLLKFLEHTLSGYSEDGENVVLASDLLVDCLSVTTKNSTSHDCEVLANCILQTSASLESTVLCDGEVNDKEEGEENEESDTTSSDPDTDILFNISQGLEIIVSNQSNLKIDSSIVPSMQEQLLSALDNLSSKIFTNKLIIMRRIMSIAGHISANLTCCNRDERNICLDILKTNMNDYTVATALLILTNSISERADVDAIIEGITLEELINVETVLKDPFQYQGYLDILKKVFNMNNAMFLQTPAAKKLFDFCQKCSAQLAYFENLSPLLDSLLKKVITVFPSSTLLTLATAPNSSVLRVVQERGSVLSCLLLDKLLVARTQPPNTIVENLLVKAFKFEEGPASFTAGGSGVSVEFLFQMTKTVGIYIRNCELAKVSLEDILLFRGEIVPKLDQLLATALNLKNKPDNGSKSVFNNGRFIAGIILNLSKIHAESNPQLAELVTLSGKFF</sequence>
<dbReference type="OrthoDB" id="4059796at2759"/>
<dbReference type="GO" id="GO:0005085">
    <property type="term" value="F:guanyl-nucleotide exchange factor activity"/>
    <property type="evidence" value="ECO:0007669"/>
    <property type="project" value="InterPro"/>
</dbReference>
<protein>
    <recommendedName>
        <fullName evidence="4">SWI5-dependent HO expression protein 4</fullName>
    </recommendedName>
</protein>
<dbReference type="EMBL" id="HE978320">
    <property type="protein sequence ID" value="CCK71317.1"/>
    <property type="molecule type" value="Genomic_DNA"/>
</dbReference>
<keyword evidence="3" id="KW-1185">Reference proteome</keyword>
<dbReference type="RefSeq" id="XP_022465563.1">
    <property type="nucleotide sequence ID" value="XM_022609137.1"/>
</dbReference>
<gene>
    <name evidence="2" type="primary">KNAG0G02610</name>
    <name evidence="2" type="ordered locus">KNAG_0G02610</name>
</gene>
<evidence type="ECO:0000256" key="1">
    <source>
        <dbReference type="SAM" id="MobiDB-lite"/>
    </source>
</evidence>
<evidence type="ECO:0008006" key="4">
    <source>
        <dbReference type="Google" id="ProtNLM"/>
    </source>
</evidence>
<dbReference type="eggNOG" id="ENOG502QQB4">
    <property type="taxonomic scope" value="Eukaryota"/>
</dbReference>
<reference evidence="2 3" key="1">
    <citation type="journal article" date="2011" name="Proc. Natl. Acad. Sci. U.S.A.">
        <title>Evolutionary erosion of yeast sex chromosomes by mating-type switching accidents.</title>
        <authorList>
            <person name="Gordon J.L."/>
            <person name="Armisen D."/>
            <person name="Proux-Wera E."/>
            <person name="Oheigeartaigh S.S."/>
            <person name="Byrne K.P."/>
            <person name="Wolfe K.H."/>
        </authorList>
    </citation>
    <scope>NUCLEOTIDE SEQUENCE [LARGE SCALE GENOMIC DNA]</scope>
    <source>
        <strain evidence="3">ATCC MYA-139 / BCRC 22969 / CBS 8797 / CCRC 22969 / KCTC 17520 / NBRC 10181 / NCYC 3082</strain>
    </source>
</reference>
<dbReference type="HOGENOM" id="CLU_436179_0_0_1"/>
<dbReference type="InterPro" id="IPR040144">
    <property type="entry name" value="RAP1GDS1"/>
</dbReference>
<dbReference type="GO" id="GO:1903338">
    <property type="term" value="P:regulation of cell wall organization or biogenesis"/>
    <property type="evidence" value="ECO:0007669"/>
    <property type="project" value="EnsemblFungi"/>
</dbReference>
<dbReference type="PANTHER" id="PTHR10957">
    <property type="entry name" value="RAP1 GTPASE-GDP DISSOCIATION STIMULATOR 1"/>
    <property type="match status" value="1"/>
</dbReference>
<dbReference type="STRING" id="1071383.J7S166"/>
<feature type="region of interest" description="Disordered" evidence="1">
    <location>
        <begin position="246"/>
        <end position="267"/>
    </location>
</feature>
<accession>J7S166</accession>
<dbReference type="OMA" id="ESCFNNG"/>
<dbReference type="GO" id="GO:0007266">
    <property type="term" value="P:Rho protein signal transduction"/>
    <property type="evidence" value="ECO:0007669"/>
    <property type="project" value="EnsemblFungi"/>
</dbReference>
<dbReference type="Proteomes" id="UP000006310">
    <property type="component" value="Chromosome 7"/>
</dbReference>